<proteinExistence type="inferred from homology"/>
<comment type="similarity">
    <text evidence="2">Belongs to the snRNP Sm proteins family.</text>
</comment>
<evidence type="ECO:0000256" key="2">
    <source>
        <dbReference type="ARBA" id="ARBA00006850"/>
    </source>
</evidence>
<dbReference type="Pfam" id="PF01423">
    <property type="entry name" value="LSM"/>
    <property type="match status" value="1"/>
</dbReference>
<dbReference type="PROSITE" id="PS52002">
    <property type="entry name" value="SM"/>
    <property type="match status" value="1"/>
</dbReference>
<accession>A0A8J5F9W6</accession>
<dbReference type="GO" id="GO:0000398">
    <property type="term" value="P:mRNA splicing, via spliceosome"/>
    <property type="evidence" value="ECO:0007669"/>
    <property type="project" value="TreeGrafter"/>
</dbReference>
<comment type="caution">
    <text evidence="10">The sequence shown here is derived from an EMBL/GenBank/DDBJ whole genome shotgun (WGS) entry which is preliminary data.</text>
</comment>
<dbReference type="InterPro" id="IPR010920">
    <property type="entry name" value="LSM_dom_sf"/>
</dbReference>
<keyword evidence="7" id="KW-0539">Nucleus</keyword>
<dbReference type="GO" id="GO:0003723">
    <property type="term" value="F:RNA binding"/>
    <property type="evidence" value="ECO:0007669"/>
    <property type="project" value="UniProtKB-KW"/>
</dbReference>
<dbReference type="Gene3D" id="2.30.30.100">
    <property type="match status" value="1"/>
</dbReference>
<dbReference type="Pfam" id="PF05212">
    <property type="entry name" value="DUF707"/>
    <property type="match status" value="1"/>
</dbReference>
<dbReference type="GO" id="GO:0071011">
    <property type="term" value="C:precatalytic spliceosome"/>
    <property type="evidence" value="ECO:0007669"/>
    <property type="project" value="TreeGrafter"/>
</dbReference>
<evidence type="ECO:0000256" key="7">
    <source>
        <dbReference type="ARBA" id="ARBA00023242"/>
    </source>
</evidence>
<dbReference type="SUPFAM" id="SSF50182">
    <property type="entry name" value="Sm-like ribonucleoproteins"/>
    <property type="match status" value="1"/>
</dbReference>
<dbReference type="GO" id="GO:0071013">
    <property type="term" value="C:catalytic step 2 spliceosome"/>
    <property type="evidence" value="ECO:0007669"/>
    <property type="project" value="TreeGrafter"/>
</dbReference>
<evidence type="ECO:0000256" key="1">
    <source>
        <dbReference type="ARBA" id="ARBA00004123"/>
    </source>
</evidence>
<dbReference type="InterPro" id="IPR047575">
    <property type="entry name" value="Sm"/>
</dbReference>
<dbReference type="InterPro" id="IPR016654">
    <property type="entry name" value="U6_snRNA_Lsm2"/>
</dbReference>
<dbReference type="GO" id="GO:0046540">
    <property type="term" value="C:U4/U6 x U5 tri-snRNP complex"/>
    <property type="evidence" value="ECO:0007669"/>
    <property type="project" value="TreeGrafter"/>
</dbReference>
<dbReference type="AlphaFoldDB" id="A0A8J5F9W6"/>
<evidence type="ECO:0000256" key="3">
    <source>
        <dbReference type="ARBA" id="ARBA00022664"/>
    </source>
</evidence>
<dbReference type="InterPro" id="IPR007877">
    <property type="entry name" value="DUF707"/>
</dbReference>
<dbReference type="EMBL" id="JACMSC010000016">
    <property type="protein sequence ID" value="KAG6482905.1"/>
    <property type="molecule type" value="Genomic_DNA"/>
</dbReference>
<keyword evidence="3" id="KW-0507">mRNA processing</keyword>
<evidence type="ECO:0000256" key="8">
    <source>
        <dbReference type="ARBA" id="ARBA00023274"/>
    </source>
</evidence>
<comment type="subcellular location">
    <subcellularLocation>
        <location evidence="1">Nucleus</location>
    </subcellularLocation>
</comment>
<protein>
    <recommendedName>
        <fullName evidence="9">Sm domain-containing protein</fullName>
    </recommendedName>
</protein>
<evidence type="ECO:0000259" key="9">
    <source>
        <dbReference type="PROSITE" id="PS52002"/>
    </source>
</evidence>
<evidence type="ECO:0000313" key="11">
    <source>
        <dbReference type="Proteomes" id="UP000734854"/>
    </source>
</evidence>
<dbReference type="PANTHER" id="PTHR13829:SF2">
    <property type="entry name" value="U6 SNRNA-ASSOCIATED SM-LIKE PROTEIN LSM2"/>
    <property type="match status" value="1"/>
</dbReference>
<evidence type="ECO:0000256" key="6">
    <source>
        <dbReference type="ARBA" id="ARBA00023187"/>
    </source>
</evidence>
<keyword evidence="6" id="KW-0508">mRNA splicing</keyword>
<feature type="domain" description="Sm" evidence="9">
    <location>
        <begin position="2"/>
        <end position="62"/>
    </location>
</feature>
<keyword evidence="5" id="KW-0694">RNA-binding</keyword>
<dbReference type="PANTHER" id="PTHR13829">
    <property type="entry name" value="SNRNP CORE PROTEIN FAMILY MEMBER"/>
    <property type="match status" value="1"/>
</dbReference>
<organism evidence="10 11">
    <name type="scientific">Zingiber officinale</name>
    <name type="common">Ginger</name>
    <name type="synonym">Amomum zingiber</name>
    <dbReference type="NCBI Taxonomy" id="94328"/>
    <lineage>
        <taxon>Eukaryota</taxon>
        <taxon>Viridiplantae</taxon>
        <taxon>Streptophyta</taxon>
        <taxon>Embryophyta</taxon>
        <taxon>Tracheophyta</taxon>
        <taxon>Spermatophyta</taxon>
        <taxon>Magnoliopsida</taxon>
        <taxon>Liliopsida</taxon>
        <taxon>Zingiberales</taxon>
        <taxon>Zingiberaceae</taxon>
        <taxon>Zingiber</taxon>
    </lineage>
</organism>
<evidence type="ECO:0000256" key="4">
    <source>
        <dbReference type="ARBA" id="ARBA00022728"/>
    </source>
</evidence>
<evidence type="ECO:0000256" key="5">
    <source>
        <dbReference type="ARBA" id="ARBA00022884"/>
    </source>
</evidence>
<dbReference type="Proteomes" id="UP000734854">
    <property type="component" value="Unassembled WGS sequence"/>
</dbReference>
<dbReference type="GO" id="GO:0000932">
    <property type="term" value="C:P-body"/>
    <property type="evidence" value="ECO:0007669"/>
    <property type="project" value="TreeGrafter"/>
</dbReference>
<name>A0A8J5F9W6_ZINOF</name>
<dbReference type="InterPro" id="IPR001163">
    <property type="entry name" value="Sm_dom_euk/arc"/>
</dbReference>
<gene>
    <name evidence="10" type="ORF">ZIOFF_059544</name>
</gene>
<evidence type="ECO:0000313" key="10">
    <source>
        <dbReference type="EMBL" id="KAG6482905.1"/>
    </source>
</evidence>
<sequence>MLFFSYFKELVGKEVTVELKNDLTIRGTLHSVDQYLNIKLVAPFLSLLFTSQVDAQRAQPIVVSKSSWWSVLQGLPHGIVESSSNLEFKSLWQSSSSDSKFLPRNCSIILFHYDGNTEGWCDLEWNDKALHIVTRNQTKWLHTVLAVDAYSNKIKHLLDAAEGQEASAALGVVGSSSTASISSTTPGSMASSRCRIWLVPLSCGTDLTLDLFLHFFPM</sequence>
<keyword evidence="4" id="KW-0747">Spliceosome</keyword>
<dbReference type="GO" id="GO:0005688">
    <property type="term" value="C:U6 snRNP"/>
    <property type="evidence" value="ECO:0007669"/>
    <property type="project" value="TreeGrafter"/>
</dbReference>
<reference evidence="10 11" key="1">
    <citation type="submission" date="2020-08" db="EMBL/GenBank/DDBJ databases">
        <title>Plant Genome Project.</title>
        <authorList>
            <person name="Zhang R.-G."/>
        </authorList>
    </citation>
    <scope>NUCLEOTIDE SEQUENCE [LARGE SCALE GENOMIC DNA]</scope>
    <source>
        <tissue evidence="10">Rhizome</tissue>
    </source>
</reference>
<keyword evidence="11" id="KW-1185">Reference proteome</keyword>
<keyword evidence="8" id="KW-0687">Ribonucleoprotein</keyword>
<dbReference type="GO" id="GO:1990726">
    <property type="term" value="C:Lsm1-7-Pat1 complex"/>
    <property type="evidence" value="ECO:0007669"/>
    <property type="project" value="TreeGrafter"/>
</dbReference>